<dbReference type="Pfam" id="PF02412">
    <property type="entry name" value="TSP_3"/>
    <property type="match status" value="4"/>
</dbReference>
<dbReference type="STRING" id="83449.BON30_23585"/>
<proteinExistence type="predicted"/>
<dbReference type="OrthoDB" id="5486625at2"/>
<dbReference type="CDD" id="cd07185">
    <property type="entry name" value="OmpA_C-like"/>
    <property type="match status" value="1"/>
</dbReference>
<evidence type="ECO:0000256" key="1">
    <source>
        <dbReference type="ARBA" id="ARBA00022729"/>
    </source>
</evidence>
<dbReference type="InterPro" id="IPR028974">
    <property type="entry name" value="TSP_type-3_rpt"/>
</dbReference>
<dbReference type="InterPro" id="IPR006665">
    <property type="entry name" value="OmpA-like"/>
</dbReference>
<organism evidence="5 6">
    <name type="scientific">Cystobacter ferrugineus</name>
    <dbReference type="NCBI Taxonomy" id="83449"/>
    <lineage>
        <taxon>Bacteria</taxon>
        <taxon>Pseudomonadati</taxon>
        <taxon>Myxococcota</taxon>
        <taxon>Myxococcia</taxon>
        <taxon>Myxococcales</taxon>
        <taxon>Cystobacterineae</taxon>
        <taxon>Archangiaceae</taxon>
        <taxon>Cystobacter</taxon>
    </lineage>
</organism>
<dbReference type="InterPro" id="IPR003367">
    <property type="entry name" value="Thrombospondin_3-like_rpt"/>
</dbReference>
<keyword evidence="2" id="KW-0472">Membrane</keyword>
<dbReference type="GO" id="GO:0005509">
    <property type="term" value="F:calcium ion binding"/>
    <property type="evidence" value="ECO:0007669"/>
    <property type="project" value="InterPro"/>
</dbReference>
<dbReference type="GO" id="GO:0016020">
    <property type="term" value="C:membrane"/>
    <property type="evidence" value="ECO:0007669"/>
    <property type="project" value="UniProtKB-UniRule"/>
</dbReference>
<feature type="domain" description="OmpA-like" evidence="4">
    <location>
        <begin position="480"/>
        <end position="598"/>
    </location>
</feature>
<feature type="compositionally biased region" description="Acidic residues" evidence="3">
    <location>
        <begin position="417"/>
        <end position="427"/>
    </location>
</feature>
<sequence length="598" mass="64330">MSRGQSRWSLSPRGLGLTVVLFLVAAPAGAQGISLERLELNPGAAGSLLVGTGELLPQGELRVSTVGQYQQDPLVLYAYSATGNSSTRVGARVSNRLSAHLAAAYSLKHWLEIGAQIPLVAFQRGDNLIDKGFAQPVRYGLSTPSVGVRWGLLSQRDGKVMDVALGLRVGLPLGNASGPMGATSAQFSPQVMLGRRFGWFRLALESQLLVPAPSADQAPSQQEVRFGAVAATVGRRLRWELDVTGSVPLVKDTKPSMNLLVGTRYLVNPSFEMFALGGVGVGSAPGTPLFRVMVGTAFGNVTPPRLPDESSVNCSADLKHTAEECPDLDEDRDGVNNGLDRCPYETGTQERKGCPLRDLDGDGIEDALDACPSEVGEAAWMGCPMPDDDKDGTQNELDSCPASPGPPETRGCPKNDLDEDDVDDDVDLCPKQKGDPKLQGCPESDRDGDTVANRFDSCPNVSGTVLNYGCPPHEIPLVEITQAELLLKSKVYFVPDRAVLDARANEQLKWVVKVIHEHPEFPLISIGAHTDDRGFPNANLQLSQEQAMAVRQYLIERGVAPERLEARGYGGTRPAANNGTMMGREKNRRVEFSIIRND</sequence>
<keyword evidence="6" id="KW-1185">Reference proteome</keyword>
<reference evidence="6" key="1">
    <citation type="submission" date="2016-11" db="EMBL/GenBank/DDBJ databases">
        <authorList>
            <person name="Shukria A."/>
            <person name="Stevens D.C."/>
        </authorList>
    </citation>
    <scope>NUCLEOTIDE SEQUENCE [LARGE SCALE GENOMIC DNA]</scope>
    <source>
        <strain evidence="6">Cbfe23</strain>
    </source>
</reference>
<dbReference type="AlphaFoldDB" id="A0A1L9B7A2"/>
<evidence type="ECO:0000256" key="2">
    <source>
        <dbReference type="PROSITE-ProRule" id="PRU00473"/>
    </source>
</evidence>
<gene>
    <name evidence="5" type="ORF">BON30_23585</name>
</gene>
<dbReference type="RefSeq" id="WP_071900646.1">
    <property type="nucleotide sequence ID" value="NZ_MPIN01000006.1"/>
</dbReference>
<dbReference type="InterPro" id="IPR050330">
    <property type="entry name" value="Bact_OuterMem_StrucFunc"/>
</dbReference>
<feature type="region of interest" description="Disordered" evidence="3">
    <location>
        <begin position="381"/>
        <end position="448"/>
    </location>
</feature>
<dbReference type="Proteomes" id="UP000182229">
    <property type="component" value="Unassembled WGS sequence"/>
</dbReference>
<evidence type="ECO:0000313" key="6">
    <source>
        <dbReference type="Proteomes" id="UP000182229"/>
    </source>
</evidence>
<evidence type="ECO:0000256" key="3">
    <source>
        <dbReference type="SAM" id="MobiDB-lite"/>
    </source>
</evidence>
<reference evidence="5 6" key="2">
    <citation type="submission" date="2016-12" db="EMBL/GenBank/DDBJ databases">
        <title>Draft Genome Sequence of Cystobacter ferrugineus Strain Cbfe23.</title>
        <authorList>
            <person name="Akbar S."/>
            <person name="Dowd S.E."/>
            <person name="Stevens D.C."/>
        </authorList>
    </citation>
    <scope>NUCLEOTIDE SEQUENCE [LARGE SCALE GENOMIC DNA]</scope>
    <source>
        <strain evidence="5 6">Cbfe23</strain>
    </source>
</reference>
<dbReference type="PANTHER" id="PTHR30329">
    <property type="entry name" value="STATOR ELEMENT OF FLAGELLAR MOTOR COMPLEX"/>
    <property type="match status" value="1"/>
</dbReference>
<dbReference type="Gene3D" id="4.10.1080.10">
    <property type="entry name" value="TSP type-3 repeat"/>
    <property type="match status" value="1"/>
</dbReference>
<keyword evidence="1" id="KW-0732">Signal</keyword>
<dbReference type="SUPFAM" id="SSF103088">
    <property type="entry name" value="OmpA-like"/>
    <property type="match status" value="1"/>
</dbReference>
<dbReference type="PROSITE" id="PS51123">
    <property type="entry name" value="OMPA_2"/>
    <property type="match status" value="1"/>
</dbReference>
<dbReference type="PANTHER" id="PTHR30329:SF21">
    <property type="entry name" value="LIPOPROTEIN YIAD-RELATED"/>
    <property type="match status" value="1"/>
</dbReference>
<dbReference type="Gene3D" id="3.30.1330.60">
    <property type="entry name" value="OmpA-like domain"/>
    <property type="match status" value="1"/>
</dbReference>
<comment type="caution">
    <text evidence="5">The sequence shown here is derived from an EMBL/GenBank/DDBJ whole genome shotgun (WGS) entry which is preliminary data.</text>
</comment>
<feature type="region of interest" description="Disordered" evidence="3">
    <location>
        <begin position="326"/>
        <end position="356"/>
    </location>
</feature>
<dbReference type="GO" id="GO:0007155">
    <property type="term" value="P:cell adhesion"/>
    <property type="evidence" value="ECO:0007669"/>
    <property type="project" value="InterPro"/>
</dbReference>
<evidence type="ECO:0000313" key="5">
    <source>
        <dbReference type="EMBL" id="OJH38139.1"/>
    </source>
</evidence>
<dbReference type="Pfam" id="PF00691">
    <property type="entry name" value="OmpA"/>
    <property type="match status" value="1"/>
</dbReference>
<name>A0A1L9B7A2_9BACT</name>
<evidence type="ECO:0000259" key="4">
    <source>
        <dbReference type="PROSITE" id="PS51123"/>
    </source>
</evidence>
<dbReference type="InterPro" id="IPR036737">
    <property type="entry name" value="OmpA-like_sf"/>
</dbReference>
<dbReference type="EMBL" id="MPIN01000006">
    <property type="protein sequence ID" value="OJH38139.1"/>
    <property type="molecule type" value="Genomic_DNA"/>
</dbReference>
<dbReference type="SUPFAM" id="SSF103647">
    <property type="entry name" value="TSP type-3 repeat"/>
    <property type="match status" value="2"/>
</dbReference>
<accession>A0A1L9B7A2</accession>
<protein>
    <submittedName>
        <fullName evidence="5">Cell envelope biogenesis protein OmpA</fullName>
    </submittedName>
</protein>